<evidence type="ECO:0000313" key="3">
    <source>
        <dbReference type="EMBL" id="ABG92511.1"/>
    </source>
</evidence>
<keyword evidence="2" id="KW-0732">Signal</keyword>
<dbReference type="PATRIC" id="fig|101510.16.peg.700"/>
<feature type="transmembrane region" description="Helical" evidence="1">
    <location>
        <begin position="302"/>
        <end position="324"/>
    </location>
</feature>
<feature type="chain" id="PRO_5004176690" description="Peptidase" evidence="2">
    <location>
        <begin position="23"/>
        <end position="332"/>
    </location>
</feature>
<dbReference type="KEGG" id="rha:RHA1_ro00676"/>
<keyword evidence="1" id="KW-0812">Transmembrane</keyword>
<accession>Q0SIX5</accession>
<dbReference type="eggNOG" id="ENOG502ZNQ4">
    <property type="taxonomic scope" value="Bacteria"/>
</dbReference>
<dbReference type="HOGENOM" id="CLU_055415_0_0_11"/>
<sequence length="332" mass="34534">MRYVMSLLVLAAAWSVATLAYATPHHAQDPAGQTGLGIRLAEVPVELKDDPRALSYIVDNVNPGTTIQRRIEIQNHTGAPQKVELYAGAANLTDSQFTIEDGRAVNELTTWTTVDPKEAELADGTSTDAVVTVAVPEDAPEGEQYAVVWAQITGPPPTGTGTQLVSRVGIRLYLNVGPGNGSPADFSIAEVTPQRNSEGIAQLVAEVENTGGRALDMAGEVRLSGGPGSLSAGPFNAVNGTTIAPGATALVTIDLSPDLPNGPWTADLTLRSGLVNHLTSASVTFPDSGVGTPVGTGDNGSGFPWVISFAVLLVALIVTVVLLLRQRSRQNT</sequence>
<reference evidence="4" key="1">
    <citation type="journal article" date="2006" name="Proc. Natl. Acad. Sci. U.S.A.">
        <title>The complete genome of Rhodococcus sp. RHA1 provides insights into a catabolic powerhouse.</title>
        <authorList>
            <person name="McLeod M.P."/>
            <person name="Warren R.L."/>
            <person name="Hsiao W.W.L."/>
            <person name="Araki N."/>
            <person name="Myhre M."/>
            <person name="Fernandes C."/>
            <person name="Miyazawa D."/>
            <person name="Wong W."/>
            <person name="Lillquist A.L."/>
            <person name="Wang D."/>
            <person name="Dosanjh M."/>
            <person name="Hara H."/>
            <person name="Petrescu A."/>
            <person name="Morin R.D."/>
            <person name="Yang G."/>
            <person name="Stott J.M."/>
            <person name="Schein J.E."/>
            <person name="Shin H."/>
            <person name="Smailus D."/>
            <person name="Siddiqui A.S."/>
            <person name="Marra M.A."/>
            <person name="Jones S.J.M."/>
            <person name="Holt R."/>
            <person name="Brinkman F.S.L."/>
            <person name="Miyauchi K."/>
            <person name="Fukuda M."/>
            <person name="Davies J.E."/>
            <person name="Mohn W.W."/>
            <person name="Eltis L.D."/>
        </authorList>
    </citation>
    <scope>NUCLEOTIDE SEQUENCE [LARGE SCALE GENOMIC DNA]</scope>
    <source>
        <strain evidence="4">RHA1</strain>
    </source>
</reference>
<keyword evidence="1" id="KW-0472">Membrane</keyword>
<evidence type="ECO:0000256" key="1">
    <source>
        <dbReference type="SAM" id="Phobius"/>
    </source>
</evidence>
<dbReference type="Proteomes" id="UP000008710">
    <property type="component" value="Chromosome"/>
</dbReference>
<organism evidence="3 4">
    <name type="scientific">Rhodococcus jostii (strain RHA1)</name>
    <dbReference type="NCBI Taxonomy" id="101510"/>
    <lineage>
        <taxon>Bacteria</taxon>
        <taxon>Bacillati</taxon>
        <taxon>Actinomycetota</taxon>
        <taxon>Actinomycetes</taxon>
        <taxon>Mycobacteriales</taxon>
        <taxon>Nocardiaceae</taxon>
        <taxon>Rhodococcus</taxon>
    </lineage>
</organism>
<protein>
    <recommendedName>
        <fullName evidence="5">Peptidase</fullName>
    </recommendedName>
</protein>
<dbReference type="EMBL" id="CP000431">
    <property type="protein sequence ID" value="ABG92511.1"/>
    <property type="molecule type" value="Genomic_DNA"/>
</dbReference>
<feature type="signal peptide" evidence="2">
    <location>
        <begin position="1"/>
        <end position="22"/>
    </location>
</feature>
<proteinExistence type="predicted"/>
<evidence type="ECO:0008006" key="5">
    <source>
        <dbReference type="Google" id="ProtNLM"/>
    </source>
</evidence>
<dbReference type="OrthoDB" id="3212949at2"/>
<keyword evidence="1" id="KW-1133">Transmembrane helix</keyword>
<dbReference type="AlphaFoldDB" id="Q0SIX5"/>
<evidence type="ECO:0000313" key="4">
    <source>
        <dbReference type="Proteomes" id="UP000008710"/>
    </source>
</evidence>
<evidence type="ECO:0000256" key="2">
    <source>
        <dbReference type="SAM" id="SignalP"/>
    </source>
</evidence>
<gene>
    <name evidence="3" type="ordered locus">RHA1_ro00676</name>
</gene>
<name>Q0SIX5_RHOJR</name>